<feature type="compositionally biased region" description="Polar residues" evidence="2">
    <location>
        <begin position="188"/>
        <end position="204"/>
    </location>
</feature>
<dbReference type="RefSeq" id="XP_064708226.1">
    <property type="nucleotide sequence ID" value="XM_064855566.1"/>
</dbReference>
<feature type="compositionally biased region" description="Polar residues" evidence="2">
    <location>
        <begin position="12"/>
        <end position="43"/>
    </location>
</feature>
<feature type="region of interest" description="Disordered" evidence="2">
    <location>
        <begin position="1"/>
        <end position="73"/>
    </location>
</feature>
<dbReference type="AlphaFoldDB" id="A0AAV9NHN7"/>
<organism evidence="4 5">
    <name type="scientific">Exophiala bonariae</name>
    <dbReference type="NCBI Taxonomy" id="1690606"/>
    <lineage>
        <taxon>Eukaryota</taxon>
        <taxon>Fungi</taxon>
        <taxon>Dikarya</taxon>
        <taxon>Ascomycota</taxon>
        <taxon>Pezizomycotina</taxon>
        <taxon>Eurotiomycetes</taxon>
        <taxon>Chaetothyriomycetidae</taxon>
        <taxon>Chaetothyriales</taxon>
        <taxon>Herpotrichiellaceae</taxon>
        <taxon>Exophiala</taxon>
    </lineage>
</organism>
<dbReference type="SUPFAM" id="SSF52113">
    <property type="entry name" value="BRCT domain"/>
    <property type="match status" value="1"/>
</dbReference>
<keyword evidence="1" id="KW-0862">Zinc</keyword>
<dbReference type="Pfam" id="PF08630">
    <property type="entry name" value="Dfp1_Him1_M"/>
    <property type="match status" value="1"/>
</dbReference>
<feature type="compositionally biased region" description="Pro residues" evidence="2">
    <location>
        <begin position="447"/>
        <end position="456"/>
    </location>
</feature>
<dbReference type="InterPro" id="IPR006572">
    <property type="entry name" value="Znf_DBF"/>
</dbReference>
<dbReference type="GO" id="GO:0043539">
    <property type="term" value="F:protein serine/threonine kinase activator activity"/>
    <property type="evidence" value="ECO:0007669"/>
    <property type="project" value="TreeGrafter"/>
</dbReference>
<evidence type="ECO:0000256" key="2">
    <source>
        <dbReference type="SAM" id="MobiDB-lite"/>
    </source>
</evidence>
<dbReference type="CDD" id="cd00027">
    <property type="entry name" value="BRCT"/>
    <property type="match status" value="1"/>
</dbReference>
<dbReference type="InterPro" id="IPR013939">
    <property type="entry name" value="Regulatory_Dfp1/Him1"/>
</dbReference>
<feature type="region of interest" description="Disordered" evidence="2">
    <location>
        <begin position="581"/>
        <end position="604"/>
    </location>
</feature>
<feature type="region of interest" description="Disordered" evidence="2">
    <location>
        <begin position="360"/>
        <end position="459"/>
    </location>
</feature>
<name>A0AAV9NHN7_9EURO</name>
<dbReference type="InterPro" id="IPR036420">
    <property type="entry name" value="BRCT_dom_sf"/>
</dbReference>
<accession>A0AAV9NHN7</accession>
<dbReference type="GO" id="GO:0010571">
    <property type="term" value="P:positive regulation of nuclear cell cycle DNA replication"/>
    <property type="evidence" value="ECO:0007669"/>
    <property type="project" value="TreeGrafter"/>
</dbReference>
<dbReference type="GO" id="GO:0003676">
    <property type="term" value="F:nucleic acid binding"/>
    <property type="evidence" value="ECO:0007669"/>
    <property type="project" value="InterPro"/>
</dbReference>
<keyword evidence="1" id="KW-0479">Metal-binding</keyword>
<dbReference type="Pfam" id="PF07535">
    <property type="entry name" value="zf-DBF"/>
    <property type="match status" value="1"/>
</dbReference>
<sequence length="629" mass="70248">MANPSRRMPLASISNATNSPHRLLTNSGSKRSRSVANGQQENEPPQKRLAIDKASRESNPPTPRRDQQSQPTMAEARVFERGGGDGAANAFQRKLVAVRDRSAGLRVTKNVDNPSKEESIRTWQKHYRKLFPTFSFYFDGVSEDARSRFLRQITSLGANEERFFSKAVTHIITTRQIPPEGRSHATTDDTTQANAESHPQTINPSLLEKNPRSHVGQGARRDTINQMDILVRGREMGMKIWAAEKLQRILGSILDESGTHGHHTRGSTHTQRIQHEDLGQVLKNEKLGATSERDQPFLSMVAFKGPFIYIHDMEEKYRPTMYRDYPKVARRADGEWPQFRSASIGKCPFVEDPGMRKEIEQDRARAKKAAALQQQQQQQREQQQQIPRTRSTLSLEPARVDPRRTSPRKALQPVPNANGADLSMAVETEKVPQKPLPSAPERQSSFPPMPPMPSQPPAFEFVRPSQLSLSREPAASGIQRSNLTSAIQSQVISSTAATGVKAGTSKEVHQLKRQVLERGYTGSLSVGSIPSSHRMNDLAGALKHARAPAPQRAAKSKAQEKLGGIQEETDPYADDLAAERAIQSSRRKKTVKRDPKPGYCENCRDKYDDFEEVRDTLARGQNDPIANLP</sequence>
<dbReference type="GO" id="GO:0008270">
    <property type="term" value="F:zinc ion binding"/>
    <property type="evidence" value="ECO:0007669"/>
    <property type="project" value="UniProtKB-KW"/>
</dbReference>
<evidence type="ECO:0000259" key="3">
    <source>
        <dbReference type="PROSITE" id="PS51265"/>
    </source>
</evidence>
<dbReference type="EMBL" id="JAVRRD010000007">
    <property type="protein sequence ID" value="KAK5056510.1"/>
    <property type="molecule type" value="Genomic_DNA"/>
</dbReference>
<reference evidence="4 5" key="1">
    <citation type="submission" date="2023-08" db="EMBL/GenBank/DDBJ databases">
        <title>Black Yeasts Isolated from many extreme environments.</title>
        <authorList>
            <person name="Coleine C."/>
            <person name="Stajich J.E."/>
            <person name="Selbmann L."/>
        </authorList>
    </citation>
    <scope>NUCLEOTIDE SEQUENCE [LARGE SCALE GENOMIC DNA]</scope>
    <source>
        <strain evidence="4 5">CCFEE 5792</strain>
    </source>
</reference>
<evidence type="ECO:0000313" key="5">
    <source>
        <dbReference type="Proteomes" id="UP001358417"/>
    </source>
</evidence>
<protein>
    <recommendedName>
        <fullName evidence="3">DBF4-type domain-containing protein</fullName>
    </recommendedName>
</protein>
<dbReference type="GO" id="GO:0031431">
    <property type="term" value="C:Dbf4-dependent protein kinase complex"/>
    <property type="evidence" value="ECO:0007669"/>
    <property type="project" value="TreeGrafter"/>
</dbReference>
<keyword evidence="1" id="KW-0863">Zinc-finger</keyword>
<dbReference type="PANTHER" id="PTHR15375:SF26">
    <property type="entry name" value="PROTEIN CHIFFON"/>
    <property type="match status" value="1"/>
</dbReference>
<keyword evidence="5" id="KW-1185">Reference proteome</keyword>
<dbReference type="PROSITE" id="PS51265">
    <property type="entry name" value="ZF_DBF4"/>
    <property type="match status" value="1"/>
</dbReference>
<dbReference type="Pfam" id="PF22437">
    <property type="entry name" value="DBF4_BRCT"/>
    <property type="match status" value="1"/>
</dbReference>
<feature type="compositionally biased region" description="Basic and acidic residues" evidence="2">
    <location>
        <begin position="44"/>
        <end position="56"/>
    </location>
</feature>
<feature type="domain" description="DBF4-type" evidence="3">
    <location>
        <begin position="593"/>
        <end position="612"/>
    </location>
</feature>
<evidence type="ECO:0000256" key="1">
    <source>
        <dbReference type="PROSITE-ProRule" id="PRU00600"/>
    </source>
</evidence>
<dbReference type="GeneID" id="89980188"/>
<dbReference type="InterPro" id="IPR055116">
    <property type="entry name" value="DBF4_BRCT"/>
</dbReference>
<feature type="compositionally biased region" description="Low complexity" evidence="2">
    <location>
        <begin position="369"/>
        <end position="385"/>
    </location>
</feature>
<comment type="caution">
    <text evidence="4">The sequence shown here is derived from an EMBL/GenBank/DDBJ whole genome shotgun (WGS) entry which is preliminary data.</text>
</comment>
<gene>
    <name evidence="4" type="ORF">LTR84_012041</name>
</gene>
<dbReference type="PANTHER" id="PTHR15375">
    <property type="entry name" value="ACTIVATOR OF S-PHASE KINASE-RELATED"/>
    <property type="match status" value="1"/>
</dbReference>
<dbReference type="Proteomes" id="UP001358417">
    <property type="component" value="Unassembled WGS sequence"/>
</dbReference>
<dbReference type="GO" id="GO:1901987">
    <property type="term" value="P:regulation of cell cycle phase transition"/>
    <property type="evidence" value="ECO:0007669"/>
    <property type="project" value="TreeGrafter"/>
</dbReference>
<feature type="compositionally biased region" description="Basic and acidic residues" evidence="2">
    <location>
        <begin position="592"/>
        <end position="604"/>
    </location>
</feature>
<proteinExistence type="predicted"/>
<evidence type="ECO:0000313" key="4">
    <source>
        <dbReference type="EMBL" id="KAK5056510.1"/>
    </source>
</evidence>
<dbReference type="InterPro" id="IPR051590">
    <property type="entry name" value="Replication_Regulatory_Kinase"/>
</dbReference>
<dbReference type="Gene3D" id="3.40.50.10190">
    <property type="entry name" value="BRCT domain"/>
    <property type="match status" value="1"/>
</dbReference>
<feature type="region of interest" description="Disordered" evidence="2">
    <location>
        <begin position="178"/>
        <end position="221"/>
    </location>
</feature>